<dbReference type="CDD" id="cd13222">
    <property type="entry name" value="PH-GRAM_GEM"/>
    <property type="match status" value="1"/>
</dbReference>
<dbReference type="InterPro" id="IPR011993">
    <property type="entry name" value="PH-like_dom_sf"/>
</dbReference>
<dbReference type="EMBL" id="CM007387">
    <property type="protein sequence ID" value="ONK62981.1"/>
    <property type="molecule type" value="Genomic_DNA"/>
</dbReference>
<organism evidence="4 5">
    <name type="scientific">Asparagus officinalis</name>
    <name type="common">Garden asparagus</name>
    <dbReference type="NCBI Taxonomy" id="4686"/>
    <lineage>
        <taxon>Eukaryota</taxon>
        <taxon>Viridiplantae</taxon>
        <taxon>Streptophyta</taxon>
        <taxon>Embryophyta</taxon>
        <taxon>Tracheophyta</taxon>
        <taxon>Spermatophyta</taxon>
        <taxon>Magnoliopsida</taxon>
        <taxon>Liliopsida</taxon>
        <taxon>Asparagales</taxon>
        <taxon>Asparagaceae</taxon>
        <taxon>Asparagoideae</taxon>
        <taxon>Asparagus</taxon>
    </lineage>
</organism>
<evidence type="ECO:0000313" key="5">
    <source>
        <dbReference type="Proteomes" id="UP000243459"/>
    </source>
</evidence>
<name>A0A5P1EE34_ASPOF</name>
<proteinExistence type="inferred from homology"/>
<dbReference type="Gene3D" id="2.30.29.30">
    <property type="entry name" value="Pleckstrin-homology domain (PH domain)/Phosphotyrosine-binding domain (PTB)"/>
    <property type="match status" value="1"/>
</dbReference>
<evidence type="ECO:0000256" key="1">
    <source>
        <dbReference type="ARBA" id="ARBA00009414"/>
    </source>
</evidence>
<dbReference type="AlphaFoldDB" id="A0A5P1EE34"/>
<reference evidence="5" key="1">
    <citation type="journal article" date="2017" name="Nat. Commun.">
        <title>The asparagus genome sheds light on the origin and evolution of a young Y chromosome.</title>
        <authorList>
            <person name="Harkess A."/>
            <person name="Zhou J."/>
            <person name="Xu C."/>
            <person name="Bowers J.E."/>
            <person name="Van der Hulst R."/>
            <person name="Ayyampalayam S."/>
            <person name="Mercati F."/>
            <person name="Riccardi P."/>
            <person name="McKain M.R."/>
            <person name="Kakrana A."/>
            <person name="Tang H."/>
            <person name="Ray J."/>
            <person name="Groenendijk J."/>
            <person name="Arikit S."/>
            <person name="Mathioni S.M."/>
            <person name="Nakano M."/>
            <person name="Shan H."/>
            <person name="Telgmann-Rauber A."/>
            <person name="Kanno A."/>
            <person name="Yue Z."/>
            <person name="Chen H."/>
            <person name="Li W."/>
            <person name="Chen Y."/>
            <person name="Xu X."/>
            <person name="Zhang Y."/>
            <person name="Luo S."/>
            <person name="Chen H."/>
            <person name="Gao J."/>
            <person name="Mao Z."/>
            <person name="Pires J.C."/>
            <person name="Luo M."/>
            <person name="Kudrna D."/>
            <person name="Wing R.A."/>
            <person name="Meyers B.C."/>
            <person name="Yi K."/>
            <person name="Kong H."/>
            <person name="Lavrijsen P."/>
            <person name="Sunseri F."/>
            <person name="Falavigna A."/>
            <person name="Ye Y."/>
            <person name="Leebens-Mack J.H."/>
            <person name="Chen G."/>
        </authorList>
    </citation>
    <scope>NUCLEOTIDE SEQUENCE [LARGE SCALE GENOMIC DNA]</scope>
    <source>
        <strain evidence="5">cv. DH0086</strain>
    </source>
</reference>
<keyword evidence="5" id="KW-1185">Reference proteome</keyword>
<feature type="region of interest" description="Disordered" evidence="2">
    <location>
        <begin position="1"/>
        <end position="26"/>
    </location>
</feature>
<protein>
    <recommendedName>
        <fullName evidence="3">GRAM domain-containing protein</fullName>
    </recommendedName>
</protein>
<dbReference type="InterPro" id="IPR004182">
    <property type="entry name" value="GRAM"/>
</dbReference>
<dbReference type="PANTHER" id="PTHR31969">
    <property type="entry name" value="GEM-LIKE PROTEIN 2"/>
    <property type="match status" value="1"/>
</dbReference>
<dbReference type="SMART" id="SM00568">
    <property type="entry name" value="GRAM"/>
    <property type="match status" value="1"/>
</dbReference>
<evidence type="ECO:0000256" key="2">
    <source>
        <dbReference type="SAM" id="MobiDB-lite"/>
    </source>
</evidence>
<dbReference type="Pfam" id="PF02893">
    <property type="entry name" value="GRAM"/>
    <property type="match status" value="1"/>
</dbReference>
<sequence length="242" mass="27021">MESKKQQQAAHGVPIDRAYPNPNPNPNLHVHYSGISSTGGNVNPYVQVAPVPASKEKNSMGTFLKLLGRCGKKLEEETRKATETTGNVWNHLKTSPNVCDAAMARIAHETKAFAEGGNDKIFQQTFGVLPAEQLRKTFACYISTSSGPVIGTLYVSTRRLAFCSDNHVCHYSANGQPEWVYYKVVVQLDQLRAVNPSANIRNPTDRYIQIITADGHEFWFMGFVSYDKAFKSLTETLHHYRL</sequence>
<accession>A0A5P1EE34</accession>
<evidence type="ECO:0000259" key="3">
    <source>
        <dbReference type="SMART" id="SM00568"/>
    </source>
</evidence>
<evidence type="ECO:0000313" key="4">
    <source>
        <dbReference type="EMBL" id="ONK62981.1"/>
    </source>
</evidence>
<gene>
    <name evidence="4" type="ORF">A4U43_C07F10160</name>
</gene>
<dbReference type="InterPro" id="IPR037848">
    <property type="entry name" value="GEM-like"/>
</dbReference>
<dbReference type="OMA" id="DSPLCYQ"/>
<dbReference type="Gramene" id="ONK62981">
    <property type="protein sequence ID" value="ONK62981"/>
    <property type="gene ID" value="A4U43_C07F10160"/>
</dbReference>
<feature type="domain" description="GRAM" evidence="3">
    <location>
        <begin position="120"/>
        <end position="198"/>
    </location>
</feature>
<comment type="similarity">
    <text evidence="1">Belongs to the GEM family.</text>
</comment>
<dbReference type="Proteomes" id="UP000243459">
    <property type="component" value="Chromosome 7"/>
</dbReference>
<dbReference type="OrthoDB" id="1876989at2759"/>